<gene>
    <name evidence="3" type="ORF">PFY00_11175</name>
</gene>
<accession>A0ABT4XTM1</accession>
<keyword evidence="4" id="KW-1185">Reference proteome</keyword>
<dbReference type="Gene3D" id="3.40.30.10">
    <property type="entry name" value="Glutaredoxin"/>
    <property type="match status" value="1"/>
</dbReference>
<dbReference type="EMBL" id="JAQIOY010000003">
    <property type="protein sequence ID" value="MDA7425291.1"/>
    <property type="molecule type" value="Genomic_DNA"/>
</dbReference>
<dbReference type="Pfam" id="PF13409">
    <property type="entry name" value="GST_N_2"/>
    <property type="match status" value="1"/>
</dbReference>
<dbReference type="PANTHER" id="PTHR44051">
    <property type="entry name" value="GLUTATHIONE S-TRANSFERASE-RELATED"/>
    <property type="match status" value="1"/>
</dbReference>
<dbReference type="PANTHER" id="PTHR44051:SF8">
    <property type="entry name" value="GLUTATHIONE S-TRANSFERASE GSTA"/>
    <property type="match status" value="1"/>
</dbReference>
<dbReference type="InterPro" id="IPR004045">
    <property type="entry name" value="Glutathione_S-Trfase_N"/>
</dbReference>
<evidence type="ECO:0000313" key="3">
    <source>
        <dbReference type="EMBL" id="MDA7425291.1"/>
    </source>
</evidence>
<evidence type="ECO:0000256" key="1">
    <source>
        <dbReference type="SAM" id="MobiDB-lite"/>
    </source>
</evidence>
<evidence type="ECO:0000313" key="4">
    <source>
        <dbReference type="Proteomes" id="UP001210720"/>
    </source>
</evidence>
<dbReference type="SUPFAM" id="SSF47616">
    <property type="entry name" value="GST C-terminal domain-like"/>
    <property type="match status" value="1"/>
</dbReference>
<sequence length="237" mass="26656">MTYVLHYAPDNASLIVRLALEELELPYRTVLVDRSVKAQTTKEYRAINPAGLIPAMETPQGTLFETAAILLWLTEQHGAMAPSPQDPQRSQFLKWLFFASNTLHAQLRISFYPDQYAGEDTAAQTALRRHLQTAHPGRVNLPGALRLLDDFYAQDPNQNRVQPWVLDCYVAAMLRWCGLYPKGNTQWFQLTEYPALLNLAKRIETRPSAERVAKAEGLGPKPFSEPMPANPPEGTAI</sequence>
<dbReference type="SUPFAM" id="SSF52833">
    <property type="entry name" value="Thioredoxin-like"/>
    <property type="match status" value="1"/>
</dbReference>
<organism evidence="3 4">
    <name type="scientific">Thalassococcus lentus</name>
    <dbReference type="NCBI Taxonomy" id="1210524"/>
    <lineage>
        <taxon>Bacteria</taxon>
        <taxon>Pseudomonadati</taxon>
        <taxon>Pseudomonadota</taxon>
        <taxon>Alphaproteobacteria</taxon>
        <taxon>Rhodobacterales</taxon>
        <taxon>Roseobacteraceae</taxon>
        <taxon>Thalassococcus</taxon>
    </lineage>
</organism>
<feature type="region of interest" description="Disordered" evidence="1">
    <location>
        <begin position="211"/>
        <end position="237"/>
    </location>
</feature>
<dbReference type="Gene3D" id="1.20.1050.10">
    <property type="match status" value="1"/>
</dbReference>
<dbReference type="PROSITE" id="PS50404">
    <property type="entry name" value="GST_NTER"/>
    <property type="match status" value="1"/>
</dbReference>
<dbReference type="InterPro" id="IPR036282">
    <property type="entry name" value="Glutathione-S-Trfase_C_sf"/>
</dbReference>
<proteinExistence type="predicted"/>
<evidence type="ECO:0000259" key="2">
    <source>
        <dbReference type="PROSITE" id="PS50404"/>
    </source>
</evidence>
<dbReference type="Proteomes" id="UP001210720">
    <property type="component" value="Unassembled WGS sequence"/>
</dbReference>
<comment type="caution">
    <text evidence="3">The sequence shown here is derived from an EMBL/GenBank/DDBJ whole genome shotgun (WGS) entry which is preliminary data.</text>
</comment>
<name>A0ABT4XTM1_9RHOB</name>
<reference evidence="3 4" key="1">
    <citation type="submission" date="2023-01" db="EMBL/GenBank/DDBJ databases">
        <title>Thalassococcus onchidii sp. nov., isolated from a marine invertebrate from the South China Sea.</title>
        <authorList>
            <person name="Xu S."/>
            <person name="Liu Z."/>
            <person name="Xu Y."/>
        </authorList>
    </citation>
    <scope>NUCLEOTIDE SEQUENCE [LARGE SCALE GENOMIC DNA]</scope>
    <source>
        <strain evidence="3 4">KCTC 32084</strain>
    </source>
</reference>
<feature type="domain" description="GST N-terminal" evidence="2">
    <location>
        <begin position="1"/>
        <end position="81"/>
    </location>
</feature>
<protein>
    <submittedName>
        <fullName evidence="3">Glutathione S-transferase family protein</fullName>
    </submittedName>
</protein>
<dbReference type="InterPro" id="IPR036249">
    <property type="entry name" value="Thioredoxin-like_sf"/>
</dbReference>
<dbReference type="CDD" id="cd03057">
    <property type="entry name" value="GST_N_Beta"/>
    <property type="match status" value="1"/>
</dbReference>